<dbReference type="InterPro" id="IPR055275">
    <property type="entry name" value="Ferredox_Rdtase"/>
</dbReference>
<comment type="similarity">
    <text evidence="2">Belongs to the ferredoxin--NADP reductase type 1 family.</text>
</comment>
<protein>
    <recommendedName>
        <fullName evidence="3">ferredoxin--NADP(+) reductase</fullName>
        <ecNumber evidence="3">1.18.1.2</ecNumber>
    </recommendedName>
</protein>
<reference evidence="14" key="1">
    <citation type="journal article" date="2019" name="Int. J. Syst. Evol. Microbiol.">
        <title>The Global Catalogue of Microorganisms (GCM) 10K type strain sequencing project: providing services to taxonomists for standard genome sequencing and annotation.</title>
        <authorList>
            <consortium name="The Broad Institute Genomics Platform"/>
            <consortium name="The Broad Institute Genome Sequencing Center for Infectious Disease"/>
            <person name="Wu L."/>
            <person name="Ma J."/>
        </authorList>
    </citation>
    <scope>NUCLEOTIDE SEQUENCE [LARGE SCALE GENOMIC DNA]</scope>
    <source>
        <strain evidence="14">JCM 16923</strain>
    </source>
</reference>
<keyword evidence="9" id="KW-0408">Iron</keyword>
<dbReference type="Pfam" id="PF00037">
    <property type="entry name" value="Fer4"/>
    <property type="match status" value="1"/>
</dbReference>
<keyword evidence="7" id="KW-0521">NADP</keyword>
<organism evidence="13 14">
    <name type="scientific">Gordonia caeni</name>
    <dbReference type="NCBI Taxonomy" id="1007097"/>
    <lineage>
        <taxon>Bacteria</taxon>
        <taxon>Bacillati</taxon>
        <taxon>Actinomycetota</taxon>
        <taxon>Actinomycetes</taxon>
        <taxon>Mycobacteriales</taxon>
        <taxon>Gordoniaceae</taxon>
        <taxon>Gordonia</taxon>
    </lineage>
</organism>
<dbReference type="InterPro" id="IPR023753">
    <property type="entry name" value="FAD/NAD-binding_dom"/>
</dbReference>
<dbReference type="Gene3D" id="3.40.50.720">
    <property type="entry name" value="NAD(P)-binding Rossmann-like Domain"/>
    <property type="match status" value="1"/>
</dbReference>
<evidence type="ECO:0000256" key="8">
    <source>
        <dbReference type="ARBA" id="ARBA00023002"/>
    </source>
</evidence>
<dbReference type="SUPFAM" id="SSF54862">
    <property type="entry name" value="4Fe-4S ferredoxins"/>
    <property type="match status" value="1"/>
</dbReference>
<evidence type="ECO:0000256" key="1">
    <source>
        <dbReference type="ARBA" id="ARBA00001974"/>
    </source>
</evidence>
<evidence type="ECO:0000313" key="14">
    <source>
        <dbReference type="Proteomes" id="UP001418444"/>
    </source>
</evidence>
<evidence type="ECO:0000256" key="3">
    <source>
        <dbReference type="ARBA" id="ARBA00013223"/>
    </source>
</evidence>
<accession>A0ABP7NQZ8</accession>
<comment type="catalytic activity">
    <reaction evidence="11">
        <text>2 reduced [2Fe-2S]-[ferredoxin] + NADP(+) + H(+) = 2 oxidized [2Fe-2S]-[ferredoxin] + NADPH</text>
        <dbReference type="Rhea" id="RHEA:20125"/>
        <dbReference type="Rhea" id="RHEA-COMP:10000"/>
        <dbReference type="Rhea" id="RHEA-COMP:10001"/>
        <dbReference type="ChEBI" id="CHEBI:15378"/>
        <dbReference type="ChEBI" id="CHEBI:33737"/>
        <dbReference type="ChEBI" id="CHEBI:33738"/>
        <dbReference type="ChEBI" id="CHEBI:57783"/>
        <dbReference type="ChEBI" id="CHEBI:58349"/>
        <dbReference type="EC" id="1.18.1.2"/>
    </reaction>
</comment>
<gene>
    <name evidence="13" type="ORF">GCM10022231_07980</name>
</gene>
<evidence type="ECO:0000256" key="5">
    <source>
        <dbReference type="ARBA" id="ARBA00022723"/>
    </source>
</evidence>
<evidence type="ECO:0000256" key="9">
    <source>
        <dbReference type="ARBA" id="ARBA00023004"/>
    </source>
</evidence>
<dbReference type="InterPro" id="IPR017896">
    <property type="entry name" value="4Fe4S_Fe-S-bd"/>
</dbReference>
<sequence>MTYVITRPCCNDSSCVTVCPVNCIHPTPEEPEFATAEMLYIDPDTCIDCAACVDACPVDAIFADDELEEHQEPFLQINADYYRDHDVTAGELPTVKAVKLPDQPLDVAVVGAGPAAFYAAEELVRHSSVQVDVYDRLPTPYGLVRAGVAPDHAATKGVDRTFASTARKRNFRYLLDVTVGEHITHDELAERYHAVIYASGAATDKRLGIDGEELPGVLSATDLVAWYNGHPEHAGDRVDLSCERVVIIGNGNVALDAARVLLTDPEELAATDIADHALAVLRDSAVREVTIVARRSVAHGAYTNSEFLAIGQVDGVDVVIDQADLALDAATESAFDSGDLDSTVATKIRLAREYAARPAGGADRRVVFRYLTTPIRIDGDDRVTGVRCVRNRFDESGAVVPGDESFVLEAGAVVRSIGYRGEPVAGLPFDEQRSVVLNDHGRVTGDDGDRLPGLYVAGWLKRGATGGIGSNRFCGQETARMLIDDHLAGTLPAPSRSREDVVELVSGRGATPIDADGWQRIDQAERQAGRSQGRPRVKMVSAQDMRSVALGMPAMGPADH</sequence>
<dbReference type="SUPFAM" id="SSF51971">
    <property type="entry name" value="Nucleotide-binding domain"/>
    <property type="match status" value="1"/>
</dbReference>
<dbReference type="PANTHER" id="PTHR48467">
    <property type="entry name" value="GLUTAMATE SYNTHASE 1 [NADH], CHLOROPLASTIC-LIKE"/>
    <property type="match status" value="1"/>
</dbReference>
<evidence type="ECO:0000256" key="2">
    <source>
        <dbReference type="ARBA" id="ARBA00008312"/>
    </source>
</evidence>
<dbReference type="Pfam" id="PF07992">
    <property type="entry name" value="Pyr_redox_2"/>
    <property type="match status" value="1"/>
</dbReference>
<dbReference type="InterPro" id="IPR036188">
    <property type="entry name" value="FAD/NAD-bd_sf"/>
</dbReference>
<keyword evidence="8" id="KW-0560">Oxidoreductase</keyword>
<comment type="cofactor">
    <cofactor evidence="1">
        <name>FAD</name>
        <dbReference type="ChEBI" id="CHEBI:57692"/>
    </cofactor>
</comment>
<dbReference type="InterPro" id="IPR021163">
    <property type="entry name" value="Ferredox_Rdtase_adrenod"/>
</dbReference>
<dbReference type="EC" id="1.18.1.2" evidence="3"/>
<evidence type="ECO:0000256" key="6">
    <source>
        <dbReference type="ARBA" id="ARBA00022827"/>
    </source>
</evidence>
<name>A0ABP7NQZ8_9ACTN</name>
<evidence type="ECO:0000313" key="13">
    <source>
        <dbReference type="EMBL" id="GAA3952377.1"/>
    </source>
</evidence>
<dbReference type="PIRSF" id="PIRSF000362">
    <property type="entry name" value="FNR"/>
    <property type="match status" value="1"/>
</dbReference>
<dbReference type="PRINTS" id="PR00419">
    <property type="entry name" value="ADXRDTASE"/>
</dbReference>
<keyword evidence="6" id="KW-0274">FAD</keyword>
<dbReference type="PANTHER" id="PTHR48467:SF1">
    <property type="entry name" value="GLUTAMATE SYNTHASE 1 [NADH], CHLOROPLASTIC-LIKE"/>
    <property type="match status" value="1"/>
</dbReference>
<keyword evidence="14" id="KW-1185">Reference proteome</keyword>
<dbReference type="InterPro" id="IPR017900">
    <property type="entry name" value="4Fe4S_Fe_S_CS"/>
</dbReference>
<keyword evidence="5" id="KW-0479">Metal-binding</keyword>
<dbReference type="Gene3D" id="3.30.70.20">
    <property type="match status" value="1"/>
</dbReference>
<keyword evidence="4" id="KW-0285">Flavoprotein</keyword>
<comment type="caution">
    <text evidence="13">The sequence shown here is derived from an EMBL/GenBank/DDBJ whole genome shotgun (WGS) entry which is preliminary data.</text>
</comment>
<evidence type="ECO:0000256" key="4">
    <source>
        <dbReference type="ARBA" id="ARBA00022630"/>
    </source>
</evidence>
<dbReference type="RefSeq" id="WP_344780843.1">
    <property type="nucleotide sequence ID" value="NZ_BAAAZW010000002.1"/>
</dbReference>
<dbReference type="PROSITE" id="PS00198">
    <property type="entry name" value="4FE4S_FER_1"/>
    <property type="match status" value="1"/>
</dbReference>
<evidence type="ECO:0000259" key="12">
    <source>
        <dbReference type="PROSITE" id="PS51379"/>
    </source>
</evidence>
<dbReference type="PROSITE" id="PS51379">
    <property type="entry name" value="4FE4S_FER_2"/>
    <property type="match status" value="1"/>
</dbReference>
<feature type="domain" description="4Fe-4S ferredoxin-type" evidence="12">
    <location>
        <begin position="37"/>
        <end position="66"/>
    </location>
</feature>
<evidence type="ECO:0000256" key="10">
    <source>
        <dbReference type="ARBA" id="ARBA00023014"/>
    </source>
</evidence>
<evidence type="ECO:0000256" key="7">
    <source>
        <dbReference type="ARBA" id="ARBA00022857"/>
    </source>
</evidence>
<dbReference type="Proteomes" id="UP001418444">
    <property type="component" value="Unassembled WGS sequence"/>
</dbReference>
<proteinExistence type="inferred from homology"/>
<dbReference type="Gene3D" id="3.50.50.60">
    <property type="entry name" value="FAD/NAD(P)-binding domain"/>
    <property type="match status" value="1"/>
</dbReference>
<keyword evidence="10" id="KW-0411">Iron-sulfur</keyword>
<evidence type="ECO:0000256" key="11">
    <source>
        <dbReference type="ARBA" id="ARBA00047776"/>
    </source>
</evidence>
<dbReference type="EMBL" id="BAAAZW010000002">
    <property type="protein sequence ID" value="GAA3952377.1"/>
    <property type="molecule type" value="Genomic_DNA"/>
</dbReference>